<feature type="domain" description="Sigma-54 factor interaction" evidence="6">
    <location>
        <begin position="99"/>
        <end position="322"/>
    </location>
</feature>
<dbReference type="SUPFAM" id="SSF46785">
    <property type="entry name" value="Winged helix' DNA-binding domain"/>
    <property type="match status" value="1"/>
</dbReference>
<keyword evidence="4" id="KW-0238">DNA-binding</keyword>
<gene>
    <name evidence="8" type="ORF">ACFOUO_12400</name>
</gene>
<dbReference type="PANTHER" id="PTHR32071">
    <property type="entry name" value="TRANSCRIPTIONAL REGULATORY PROTEIN"/>
    <property type="match status" value="1"/>
</dbReference>
<evidence type="ECO:0000313" key="8">
    <source>
        <dbReference type="EMBL" id="MFC4077598.1"/>
    </source>
</evidence>
<evidence type="ECO:0000256" key="3">
    <source>
        <dbReference type="ARBA" id="ARBA00022840"/>
    </source>
</evidence>
<protein>
    <submittedName>
        <fullName evidence="8">Sigma 54-interacting transcriptional regulator</fullName>
    </submittedName>
</protein>
<dbReference type="Gene3D" id="3.40.50.510">
    <property type="entry name" value="Phosphotransferase system, mannose-type IIA component"/>
    <property type="match status" value="1"/>
</dbReference>
<dbReference type="SUPFAM" id="SSF52540">
    <property type="entry name" value="P-loop containing nucleoside triphosphate hydrolases"/>
    <property type="match status" value="1"/>
</dbReference>
<keyword evidence="1" id="KW-0808">Transferase</keyword>
<dbReference type="InterPro" id="IPR036388">
    <property type="entry name" value="WH-like_DNA-bd_sf"/>
</dbReference>
<dbReference type="Gene3D" id="3.40.50.300">
    <property type="entry name" value="P-loop containing nucleotide triphosphate hydrolases"/>
    <property type="match status" value="1"/>
</dbReference>
<organism evidence="8 9">
    <name type="scientific">Salinithrix halophila</name>
    <dbReference type="NCBI Taxonomy" id="1485204"/>
    <lineage>
        <taxon>Bacteria</taxon>
        <taxon>Bacillati</taxon>
        <taxon>Bacillota</taxon>
        <taxon>Bacilli</taxon>
        <taxon>Bacillales</taxon>
        <taxon>Thermoactinomycetaceae</taxon>
        <taxon>Salinithrix</taxon>
    </lineage>
</organism>
<dbReference type="InterPro" id="IPR025943">
    <property type="entry name" value="Sigma_54_int_dom_ATP-bd_2"/>
</dbReference>
<name>A0ABV8JGI3_9BACL</name>
<dbReference type="CDD" id="cd00009">
    <property type="entry name" value="AAA"/>
    <property type="match status" value="1"/>
</dbReference>
<evidence type="ECO:0000256" key="2">
    <source>
        <dbReference type="ARBA" id="ARBA00022741"/>
    </source>
</evidence>
<keyword evidence="2" id="KW-0547">Nucleotide-binding</keyword>
<comment type="caution">
    <text evidence="8">The sequence shown here is derived from an EMBL/GenBank/DDBJ whole genome shotgun (WGS) entry which is preliminary data.</text>
</comment>
<evidence type="ECO:0000313" key="9">
    <source>
        <dbReference type="Proteomes" id="UP001595843"/>
    </source>
</evidence>
<feature type="domain" description="PTS EIIA type-4" evidence="7">
    <location>
        <begin position="530"/>
        <end position="660"/>
    </location>
</feature>
<sequence>MTQLDRVEEVLHSLTRDHPLGVTAQETADRLGLNRSTVSRYLNTLTRQGRAVKKPGRPVCYLPAIRRPLRDEPSIIHPEEPVPEEEFPSVAGGSLGPILQEAMAAVMYPPNGLPLLLHGETGVGKSHLAQTLFRLACKQGRLTSDAPRISFNCAEYAHNPDLLMGQLFGVKKGAYTGASSDRPGLVERAAGGMLFLDEIHRLPPAGQEMLFHLMDRGRYRRLGETEAERTVSLILIGATTEDPKSALLPTLLRRFAVRLALPPLRERTSEERESLLRLFLHRESKAMGTALSITPECRRAFLTYECPGNTGQLKSDIQTACARAFLRRLHRREEEVTLLREDLPDTAAAALREYQTPEETKPGPNSYPSPEISRPSNLYETLIRRERELDERGFSPYEKIRQLQEELARETEKPYKPWKEEDRLIDDSLMKLIRETIAETTPPLQGQAAPHLLAALGLHLQALIKGDRSPDHPPLPLADKLPSASRQAACLLADRVKKRFSITLSDGEVDLIALLLSPRNSAPAFGEEAPVSVLVAAHGESAARSMAEVANALLGEERVHSVDMPLTHPPDAAFKRIREKVSGVNRGSGVLMLTDIGSLTTIGEAVSRETGIPIETLSDVSLSMVIDAGRKSLLPGRSLASLTEAVRRSSRPEKEKEQGLPDSHRVIATVCLTGEGAALTLENWIRERILPAHPDVRVRSVSLEPGNSPSPLLEHLADRYRLVAVIGTVAPQLNGIPFIPAWELLQPEGPARLERLLETTRPDPSPEEETPQPIQVGEITSLAEAGLSETAVHLNPRLFCRIMEEAMTEERPFLSLDPDRELGLWIHLGLQIDQILQERITGENHIRETPSGKIKEGDSRHREAWYRILDRLSERLSFVFPPEIAAELACLSHTPQNC</sequence>
<dbReference type="InterPro" id="IPR025662">
    <property type="entry name" value="Sigma_54_int_dom_ATP-bd_1"/>
</dbReference>
<evidence type="ECO:0000259" key="6">
    <source>
        <dbReference type="PROSITE" id="PS50045"/>
    </source>
</evidence>
<dbReference type="SMART" id="SM00419">
    <property type="entry name" value="HTH_CRP"/>
    <property type="match status" value="1"/>
</dbReference>
<dbReference type="Gene3D" id="1.10.8.60">
    <property type="match status" value="1"/>
</dbReference>
<dbReference type="InterPro" id="IPR027417">
    <property type="entry name" value="P-loop_NTPase"/>
</dbReference>
<dbReference type="Pfam" id="PF03610">
    <property type="entry name" value="EIIA-man"/>
    <property type="match status" value="1"/>
</dbReference>
<dbReference type="RefSeq" id="WP_380705406.1">
    <property type="nucleotide sequence ID" value="NZ_JBHSAP010000015.1"/>
</dbReference>
<feature type="region of interest" description="Disordered" evidence="5">
    <location>
        <begin position="353"/>
        <end position="376"/>
    </location>
</feature>
<reference evidence="9" key="1">
    <citation type="journal article" date="2019" name="Int. J. Syst. Evol. Microbiol.">
        <title>The Global Catalogue of Microorganisms (GCM) 10K type strain sequencing project: providing services to taxonomists for standard genome sequencing and annotation.</title>
        <authorList>
            <consortium name="The Broad Institute Genomics Platform"/>
            <consortium name="The Broad Institute Genome Sequencing Center for Infectious Disease"/>
            <person name="Wu L."/>
            <person name="Ma J."/>
        </authorList>
    </citation>
    <scope>NUCLEOTIDE SEQUENCE [LARGE SCALE GENOMIC DNA]</scope>
    <source>
        <strain evidence="9">IBRC-M 10813</strain>
    </source>
</reference>
<dbReference type="PROSITE" id="PS00676">
    <property type="entry name" value="SIGMA54_INTERACT_2"/>
    <property type="match status" value="1"/>
</dbReference>
<dbReference type="Gene3D" id="1.10.10.10">
    <property type="entry name" value="Winged helix-like DNA-binding domain superfamily/Winged helix DNA-binding domain"/>
    <property type="match status" value="1"/>
</dbReference>
<dbReference type="PROSITE" id="PS00675">
    <property type="entry name" value="SIGMA54_INTERACT_1"/>
    <property type="match status" value="1"/>
</dbReference>
<evidence type="ECO:0000256" key="4">
    <source>
        <dbReference type="ARBA" id="ARBA00023125"/>
    </source>
</evidence>
<dbReference type="SMART" id="SM00382">
    <property type="entry name" value="AAA"/>
    <property type="match status" value="1"/>
</dbReference>
<dbReference type="InterPro" id="IPR004701">
    <property type="entry name" value="PTS_EIIA_man-typ"/>
</dbReference>
<evidence type="ECO:0000259" key="7">
    <source>
        <dbReference type="PROSITE" id="PS51096"/>
    </source>
</evidence>
<proteinExistence type="predicted"/>
<dbReference type="PROSITE" id="PS51096">
    <property type="entry name" value="PTS_EIIA_TYPE_4"/>
    <property type="match status" value="1"/>
</dbReference>
<dbReference type="InterPro" id="IPR003593">
    <property type="entry name" value="AAA+_ATPase"/>
</dbReference>
<keyword evidence="3" id="KW-0067">ATP-binding</keyword>
<evidence type="ECO:0000256" key="5">
    <source>
        <dbReference type="SAM" id="MobiDB-lite"/>
    </source>
</evidence>
<dbReference type="Pfam" id="PF09339">
    <property type="entry name" value="HTH_IclR"/>
    <property type="match status" value="1"/>
</dbReference>
<dbReference type="SUPFAM" id="SSF53062">
    <property type="entry name" value="PTS system fructose IIA component-like"/>
    <property type="match status" value="1"/>
</dbReference>
<dbReference type="InterPro" id="IPR012318">
    <property type="entry name" value="HTH_CRP"/>
</dbReference>
<evidence type="ECO:0000256" key="1">
    <source>
        <dbReference type="ARBA" id="ARBA00022679"/>
    </source>
</evidence>
<keyword evidence="9" id="KW-1185">Reference proteome</keyword>
<dbReference type="InterPro" id="IPR036662">
    <property type="entry name" value="PTS_EIIA_man-typ_sf"/>
</dbReference>
<dbReference type="EMBL" id="JBHSAP010000015">
    <property type="protein sequence ID" value="MFC4077598.1"/>
    <property type="molecule type" value="Genomic_DNA"/>
</dbReference>
<dbReference type="PROSITE" id="PS50045">
    <property type="entry name" value="SIGMA54_INTERACT_4"/>
    <property type="match status" value="1"/>
</dbReference>
<dbReference type="Proteomes" id="UP001595843">
    <property type="component" value="Unassembled WGS sequence"/>
</dbReference>
<dbReference type="PANTHER" id="PTHR32071:SF38">
    <property type="entry name" value="PSP OPERON TRANSCRIPTIONAL ACTIVATOR"/>
    <property type="match status" value="1"/>
</dbReference>
<dbReference type="Pfam" id="PF00158">
    <property type="entry name" value="Sigma54_activat"/>
    <property type="match status" value="1"/>
</dbReference>
<dbReference type="InterPro" id="IPR002078">
    <property type="entry name" value="Sigma_54_int"/>
</dbReference>
<dbReference type="InterPro" id="IPR036390">
    <property type="entry name" value="WH_DNA-bd_sf"/>
</dbReference>
<dbReference type="InterPro" id="IPR005471">
    <property type="entry name" value="Tscrpt_reg_IclR_N"/>
</dbReference>
<accession>A0ABV8JGI3</accession>